<comment type="similarity">
    <text evidence="3">Belongs to the inositol 1,4,5-trisphosphate 5-phosphatase type I family.</text>
</comment>
<evidence type="ECO:0000256" key="3">
    <source>
        <dbReference type="ARBA" id="ARBA00023599"/>
    </source>
</evidence>
<dbReference type="InterPro" id="IPR036691">
    <property type="entry name" value="Endo/exonu/phosph_ase_sf"/>
</dbReference>
<dbReference type="RefSeq" id="XP_009050994.1">
    <property type="nucleotide sequence ID" value="XM_009052746.1"/>
</dbReference>
<evidence type="ECO:0000313" key="6">
    <source>
        <dbReference type="Proteomes" id="UP000030746"/>
    </source>
</evidence>
<proteinExistence type="inferred from homology"/>
<dbReference type="GeneID" id="20231069"/>
<dbReference type="OrthoDB" id="5780965at2759"/>
<accession>V4ATP8</accession>
<name>V4ATP8_LOTGI</name>
<dbReference type="GO" id="GO:0046856">
    <property type="term" value="P:phosphatidylinositol dephosphorylation"/>
    <property type="evidence" value="ECO:0007669"/>
    <property type="project" value="InterPro"/>
</dbReference>
<keyword evidence="6" id="KW-1185">Reference proteome</keyword>
<dbReference type="SUPFAM" id="SSF56219">
    <property type="entry name" value="DNase I-like"/>
    <property type="match status" value="1"/>
</dbReference>
<protein>
    <recommendedName>
        <fullName evidence="1">inositol-polyphosphate 5-phosphatase</fullName>
        <ecNumber evidence="1">3.1.3.56</ecNumber>
    </recommendedName>
</protein>
<dbReference type="SMART" id="SM00128">
    <property type="entry name" value="IPPc"/>
    <property type="match status" value="1"/>
</dbReference>
<dbReference type="EC" id="3.1.3.56" evidence="1"/>
<dbReference type="InterPro" id="IPR039737">
    <property type="entry name" value="INPP5A"/>
</dbReference>
<gene>
    <name evidence="5" type="ORF">LOTGIDRAFT_114260</name>
</gene>
<organism evidence="5 6">
    <name type="scientific">Lottia gigantea</name>
    <name type="common">Giant owl limpet</name>
    <dbReference type="NCBI Taxonomy" id="225164"/>
    <lineage>
        <taxon>Eukaryota</taxon>
        <taxon>Metazoa</taxon>
        <taxon>Spiralia</taxon>
        <taxon>Lophotrochozoa</taxon>
        <taxon>Mollusca</taxon>
        <taxon>Gastropoda</taxon>
        <taxon>Patellogastropoda</taxon>
        <taxon>Lottioidea</taxon>
        <taxon>Lottiidae</taxon>
        <taxon>Lottia</taxon>
    </lineage>
</organism>
<dbReference type="STRING" id="225164.V4ATP8"/>
<feature type="domain" description="Inositol polyphosphate-related phosphatase" evidence="4">
    <location>
        <begin position="4"/>
        <end position="372"/>
    </location>
</feature>
<dbReference type="Proteomes" id="UP000030746">
    <property type="component" value="Unassembled WGS sequence"/>
</dbReference>
<dbReference type="HOGENOM" id="CLU_057709_1_0_1"/>
<dbReference type="KEGG" id="lgi:LOTGIDRAFT_114260"/>
<keyword evidence="2" id="KW-0378">Hydrolase</keyword>
<dbReference type="EMBL" id="KB201262">
    <property type="protein sequence ID" value="ESO98290.1"/>
    <property type="molecule type" value="Genomic_DNA"/>
</dbReference>
<dbReference type="Gene3D" id="3.60.10.10">
    <property type="entry name" value="Endonuclease/exonuclease/phosphatase"/>
    <property type="match status" value="1"/>
</dbReference>
<dbReference type="OMA" id="FGMETCT"/>
<dbReference type="InterPro" id="IPR000300">
    <property type="entry name" value="IPPc"/>
</dbReference>
<dbReference type="CTD" id="20231069"/>
<dbReference type="GO" id="GO:0004445">
    <property type="term" value="F:inositol-polyphosphate 5-phosphatase activity"/>
    <property type="evidence" value="ECO:0007669"/>
    <property type="project" value="UniProtKB-EC"/>
</dbReference>
<dbReference type="PANTHER" id="PTHR12997">
    <property type="entry name" value="TYPE I INOSITOL-1,4,5-TRISPHOSPHATE 5-PHOSPHATASE"/>
    <property type="match status" value="1"/>
</dbReference>
<dbReference type="PANTHER" id="PTHR12997:SF2">
    <property type="entry name" value="INOSITOL POLYPHOSPHATE-5-PHOSPHATASE A"/>
    <property type="match status" value="1"/>
</dbReference>
<reference evidence="5 6" key="1">
    <citation type="journal article" date="2013" name="Nature">
        <title>Insights into bilaterian evolution from three spiralian genomes.</title>
        <authorList>
            <person name="Simakov O."/>
            <person name="Marletaz F."/>
            <person name="Cho S.J."/>
            <person name="Edsinger-Gonzales E."/>
            <person name="Havlak P."/>
            <person name="Hellsten U."/>
            <person name="Kuo D.H."/>
            <person name="Larsson T."/>
            <person name="Lv J."/>
            <person name="Arendt D."/>
            <person name="Savage R."/>
            <person name="Osoegawa K."/>
            <person name="de Jong P."/>
            <person name="Grimwood J."/>
            <person name="Chapman J.A."/>
            <person name="Shapiro H."/>
            <person name="Aerts A."/>
            <person name="Otillar R.P."/>
            <person name="Terry A.Y."/>
            <person name="Boore J.L."/>
            <person name="Grigoriev I.V."/>
            <person name="Lindberg D.R."/>
            <person name="Seaver E.C."/>
            <person name="Weisblat D.A."/>
            <person name="Putnam N.H."/>
            <person name="Rokhsar D.S."/>
        </authorList>
    </citation>
    <scope>NUCLEOTIDE SEQUENCE [LARGE SCALE GENOMIC DNA]</scope>
</reference>
<dbReference type="AlphaFoldDB" id="V4ATP8"/>
<evidence type="ECO:0000313" key="5">
    <source>
        <dbReference type="EMBL" id="ESO98290.1"/>
    </source>
</evidence>
<evidence type="ECO:0000259" key="4">
    <source>
        <dbReference type="SMART" id="SM00128"/>
    </source>
</evidence>
<evidence type="ECO:0000256" key="1">
    <source>
        <dbReference type="ARBA" id="ARBA00012997"/>
    </source>
</evidence>
<dbReference type="Pfam" id="PF22669">
    <property type="entry name" value="Exo_endo_phos2"/>
    <property type="match status" value="1"/>
</dbReference>
<evidence type="ECO:0000256" key="2">
    <source>
        <dbReference type="ARBA" id="ARBA00022801"/>
    </source>
</evidence>
<sequence>MDEENTRVLLISANVGSIFEDPEQMFKPWLKEFTQCISRLEPGFIAIHCQEVGGKNYEASMQHVNQFVKIILGCNEMEKYDRARVFLDEDYTAVDKFTALGNLYFIHDCIEEVSIWDFIDCKFVPVYGREVLSGNIENIPIKEKAKFPQHFFPEFKWSRKGFLRTRWSVNNCVFDLINIHLFHDASNILAMESSPSLYSMNRQQALFHTLQRFENDNYESVPFFMFGDFNFRLDTNQLVKAITSKTESKETRGKKEQINKIVFTEQGNEKVVLTLETKGFDYHDKHSDLFFNSNKWLHQFDKELLAFHDKLEEFEVNFPPSYPFSEDVNDGKTYMKTRCPSWCDRVLFNTSAKDIIVQVSRPSNYNKYAYVIV</sequence>